<dbReference type="Proteomes" id="UP000660262">
    <property type="component" value="Unassembled WGS sequence"/>
</dbReference>
<evidence type="ECO:0000313" key="1">
    <source>
        <dbReference type="EMBL" id="GHP07840.1"/>
    </source>
</evidence>
<gene>
    <name evidence="1" type="ORF">PPROV_000658200</name>
</gene>
<reference evidence="1" key="1">
    <citation type="submission" date="2020-10" db="EMBL/GenBank/DDBJ databases">
        <title>Unveiling of a novel bifunctional photoreceptor, Dualchrome1, isolated from a cosmopolitan green alga.</title>
        <authorList>
            <person name="Suzuki S."/>
            <person name="Kawachi M."/>
        </authorList>
    </citation>
    <scope>NUCLEOTIDE SEQUENCE</scope>
    <source>
        <strain evidence="1">NIES 2893</strain>
    </source>
</reference>
<name>A0A830HPW6_9CHLO</name>
<accession>A0A830HPW6</accession>
<keyword evidence="2" id="KW-1185">Reference proteome</keyword>
<dbReference type="AlphaFoldDB" id="A0A830HPW6"/>
<protein>
    <submittedName>
        <fullName evidence="1">Uncharacterized protein</fullName>
    </submittedName>
</protein>
<comment type="caution">
    <text evidence="1">The sequence shown here is derived from an EMBL/GenBank/DDBJ whole genome shotgun (WGS) entry which is preliminary data.</text>
</comment>
<proteinExistence type="predicted"/>
<organism evidence="1 2">
    <name type="scientific">Pycnococcus provasolii</name>
    <dbReference type="NCBI Taxonomy" id="41880"/>
    <lineage>
        <taxon>Eukaryota</taxon>
        <taxon>Viridiplantae</taxon>
        <taxon>Chlorophyta</taxon>
        <taxon>Pseudoscourfieldiophyceae</taxon>
        <taxon>Pseudoscourfieldiales</taxon>
        <taxon>Pycnococcaceae</taxon>
        <taxon>Pycnococcus</taxon>
    </lineage>
</organism>
<sequence>MEHLSLFSRASDGDHGRRDRHAGFGVDSLAYVYRLCVPSMTQLGILNPSLVAQNPNLRKLCASKFEFADQVCIGKQTDQSFLDADLSKLAFGRLLPTDVCFALPNGGFPPLDAPTVCGPDNGFGLFSSTILSGCPSNACL</sequence>
<dbReference type="EMBL" id="BNJQ01000018">
    <property type="protein sequence ID" value="GHP07840.1"/>
    <property type="molecule type" value="Genomic_DNA"/>
</dbReference>
<evidence type="ECO:0000313" key="2">
    <source>
        <dbReference type="Proteomes" id="UP000660262"/>
    </source>
</evidence>